<keyword evidence="3" id="KW-1185">Reference proteome</keyword>
<proteinExistence type="predicted"/>
<dbReference type="SUPFAM" id="SSF53474">
    <property type="entry name" value="alpha/beta-Hydrolases"/>
    <property type="match status" value="1"/>
</dbReference>
<dbReference type="GO" id="GO:0016787">
    <property type="term" value="F:hydrolase activity"/>
    <property type="evidence" value="ECO:0007669"/>
    <property type="project" value="UniProtKB-KW"/>
</dbReference>
<comment type="caution">
    <text evidence="2">The sequence shown here is derived from an EMBL/GenBank/DDBJ whole genome shotgun (WGS) entry which is preliminary data.</text>
</comment>
<reference evidence="2 3" key="1">
    <citation type="submission" date="2021-01" db="EMBL/GenBank/DDBJ databases">
        <title>Actinoplanes sp. nov. LDG1-06 isolated from lichen.</title>
        <authorList>
            <person name="Saeng-In P."/>
            <person name="Phongsopitanun W."/>
            <person name="Kanchanasin P."/>
            <person name="Yuki M."/>
            <person name="Kudo T."/>
            <person name="Ohkuma M."/>
            <person name="Tanasupawat S."/>
        </authorList>
    </citation>
    <scope>NUCLEOTIDE SEQUENCE [LARGE SCALE GENOMIC DNA]</scope>
    <source>
        <strain evidence="2 3">LDG1-06</strain>
    </source>
</reference>
<dbReference type="Pfam" id="PF01738">
    <property type="entry name" value="DLH"/>
    <property type="match status" value="1"/>
</dbReference>
<dbReference type="PANTHER" id="PTHR46623:SF10">
    <property type="entry name" value="CARBOXYMETHYLENEBUTENOLIDASE HOMOLOG"/>
    <property type="match status" value="1"/>
</dbReference>
<name>A0ABS2ABA9_9ACTN</name>
<dbReference type="InterPro" id="IPR002925">
    <property type="entry name" value="Dienelactn_hydro"/>
</dbReference>
<accession>A0ABS2ABA9</accession>
<dbReference type="InterPro" id="IPR051049">
    <property type="entry name" value="Dienelactone_hydrolase-like"/>
</dbReference>
<dbReference type="EMBL" id="JAENHP010000004">
    <property type="protein sequence ID" value="MBM2617102.1"/>
    <property type="molecule type" value="Genomic_DNA"/>
</dbReference>
<evidence type="ECO:0000313" key="3">
    <source>
        <dbReference type="Proteomes" id="UP000632138"/>
    </source>
</evidence>
<sequence length="250" mass="26702">MQTTTVQIPAPDGTADAYLVVPDGAGPFPGVLFFMDAFGLRPRIAEMAERIAERGFAVLAPNILYRGGPSPLVSAEELADNEKRGAAFGRLMPLIQGLTRDVVAADSEAYLDFFAAQAGVAEGPVLIVGYCMGGRSALVAAEAHPDRITTVASFHAGRVVTDQPDSPHLGVGAITGEVYFAHADNDQSMTPDQIKVLDSALEESGVTWTSEVYAGAPHGFTMSDTAMYNREAEQRHWVNLFALLDRFGSR</sequence>
<evidence type="ECO:0000313" key="2">
    <source>
        <dbReference type="EMBL" id="MBM2617102.1"/>
    </source>
</evidence>
<dbReference type="Gene3D" id="3.40.50.1820">
    <property type="entry name" value="alpha/beta hydrolase"/>
    <property type="match status" value="1"/>
</dbReference>
<organism evidence="2 3">
    <name type="scientific">Paractinoplanes ovalisporus</name>
    <dbReference type="NCBI Taxonomy" id="2810368"/>
    <lineage>
        <taxon>Bacteria</taxon>
        <taxon>Bacillati</taxon>
        <taxon>Actinomycetota</taxon>
        <taxon>Actinomycetes</taxon>
        <taxon>Micromonosporales</taxon>
        <taxon>Micromonosporaceae</taxon>
        <taxon>Paractinoplanes</taxon>
    </lineage>
</organism>
<protein>
    <submittedName>
        <fullName evidence="2">Dienelactone hydrolase family protein</fullName>
    </submittedName>
</protein>
<dbReference type="Proteomes" id="UP000632138">
    <property type="component" value="Unassembled WGS sequence"/>
</dbReference>
<dbReference type="PANTHER" id="PTHR46623">
    <property type="entry name" value="CARBOXYMETHYLENEBUTENOLIDASE-RELATED"/>
    <property type="match status" value="1"/>
</dbReference>
<feature type="domain" description="Dienelactone hydrolase" evidence="1">
    <location>
        <begin position="16"/>
        <end position="246"/>
    </location>
</feature>
<keyword evidence="2" id="KW-0378">Hydrolase</keyword>
<gene>
    <name evidence="2" type="ORF">JIG36_16215</name>
</gene>
<dbReference type="InterPro" id="IPR029058">
    <property type="entry name" value="AB_hydrolase_fold"/>
</dbReference>
<dbReference type="RefSeq" id="WP_203377102.1">
    <property type="nucleotide sequence ID" value="NZ_JAENHP010000004.1"/>
</dbReference>
<evidence type="ECO:0000259" key="1">
    <source>
        <dbReference type="Pfam" id="PF01738"/>
    </source>
</evidence>